<reference evidence="2" key="1">
    <citation type="journal article" date="2017" name="Appl. Environ. Microbiol.">
        <title>Genomic analysis of Calderihabitans maritimus KKC1, a thermophilic hydrogenogenic carboxydotrophic bacterium isolated from marine sediment.</title>
        <authorList>
            <person name="Omae K."/>
            <person name="Yoneda Y."/>
            <person name="Fukuyama Y."/>
            <person name="Yoshida T."/>
            <person name="Sako Y."/>
        </authorList>
    </citation>
    <scope>NUCLEOTIDE SEQUENCE [LARGE SCALE GENOMIC DNA]</scope>
    <source>
        <strain evidence="2">KKC1</strain>
    </source>
</reference>
<dbReference type="Proteomes" id="UP000197032">
    <property type="component" value="Unassembled WGS sequence"/>
</dbReference>
<dbReference type="EMBL" id="BDGJ01000046">
    <property type="protein sequence ID" value="GAW92065.1"/>
    <property type="molecule type" value="Genomic_DNA"/>
</dbReference>
<name>A0A1Z5HRW8_9FIRM</name>
<keyword evidence="2" id="KW-1185">Reference proteome</keyword>
<gene>
    <name evidence="1" type="ORF">KKC1_12250</name>
</gene>
<evidence type="ECO:0000313" key="1">
    <source>
        <dbReference type="EMBL" id="GAW92065.1"/>
    </source>
</evidence>
<accession>A0A1Z5HRW8</accession>
<dbReference type="AlphaFoldDB" id="A0A1Z5HRW8"/>
<evidence type="ECO:0000313" key="2">
    <source>
        <dbReference type="Proteomes" id="UP000197032"/>
    </source>
</evidence>
<comment type="caution">
    <text evidence="1">The sequence shown here is derived from an EMBL/GenBank/DDBJ whole genome shotgun (WGS) entry which is preliminary data.</text>
</comment>
<protein>
    <submittedName>
        <fullName evidence="1">Uncharacterized protein</fullName>
    </submittedName>
</protein>
<organism evidence="1 2">
    <name type="scientific">Calderihabitans maritimus</name>
    <dbReference type="NCBI Taxonomy" id="1246530"/>
    <lineage>
        <taxon>Bacteria</taxon>
        <taxon>Bacillati</taxon>
        <taxon>Bacillota</taxon>
        <taxon>Clostridia</taxon>
        <taxon>Neomoorellales</taxon>
        <taxon>Calderihabitantaceae</taxon>
        <taxon>Calderihabitans</taxon>
    </lineage>
</organism>
<sequence length="39" mass="4272">MVRIKTGCSTEVLSLQQDVQRMRLCSAGHKAVNKILGLS</sequence>
<proteinExistence type="predicted"/>